<dbReference type="AlphaFoldDB" id="A0A426XRC3"/>
<sequence>MAVDMGSDHPAELQRRLGVRSQRPFLMGNCCAYCVSGILLHDEHNCDCYAAARRLRSCQCTHWCEYLRCELSDPSRCYRLHASWRVKGNLLGELHTLSHRYAIGSFLFFM</sequence>
<evidence type="ECO:0000313" key="2">
    <source>
        <dbReference type="Proteomes" id="UP000287651"/>
    </source>
</evidence>
<name>A0A426XRC3_ENSVE</name>
<evidence type="ECO:0000313" key="1">
    <source>
        <dbReference type="EMBL" id="RRT42093.1"/>
    </source>
</evidence>
<protein>
    <submittedName>
        <fullName evidence="1">Uncharacterized protein</fullName>
    </submittedName>
</protein>
<feature type="non-terminal residue" evidence="1">
    <location>
        <position position="110"/>
    </location>
</feature>
<comment type="caution">
    <text evidence="1">The sequence shown here is derived from an EMBL/GenBank/DDBJ whole genome shotgun (WGS) entry which is preliminary data.</text>
</comment>
<proteinExistence type="predicted"/>
<dbReference type="EMBL" id="AMZH03018079">
    <property type="protein sequence ID" value="RRT42093.1"/>
    <property type="molecule type" value="Genomic_DNA"/>
</dbReference>
<reference evidence="1 2" key="1">
    <citation type="journal article" date="2014" name="Agronomy (Basel)">
        <title>A Draft Genome Sequence for Ensete ventricosum, the Drought-Tolerant Tree Against Hunger.</title>
        <authorList>
            <person name="Harrison J."/>
            <person name="Moore K.A."/>
            <person name="Paszkiewicz K."/>
            <person name="Jones T."/>
            <person name="Grant M."/>
            <person name="Ambacheew D."/>
            <person name="Muzemil S."/>
            <person name="Studholme D.J."/>
        </authorList>
    </citation>
    <scope>NUCLEOTIDE SEQUENCE [LARGE SCALE GENOMIC DNA]</scope>
</reference>
<accession>A0A426XRC3</accession>
<organism evidence="1 2">
    <name type="scientific">Ensete ventricosum</name>
    <name type="common">Abyssinian banana</name>
    <name type="synonym">Musa ensete</name>
    <dbReference type="NCBI Taxonomy" id="4639"/>
    <lineage>
        <taxon>Eukaryota</taxon>
        <taxon>Viridiplantae</taxon>
        <taxon>Streptophyta</taxon>
        <taxon>Embryophyta</taxon>
        <taxon>Tracheophyta</taxon>
        <taxon>Spermatophyta</taxon>
        <taxon>Magnoliopsida</taxon>
        <taxon>Liliopsida</taxon>
        <taxon>Zingiberales</taxon>
        <taxon>Musaceae</taxon>
        <taxon>Ensete</taxon>
    </lineage>
</organism>
<dbReference type="Proteomes" id="UP000287651">
    <property type="component" value="Unassembled WGS sequence"/>
</dbReference>
<gene>
    <name evidence="1" type="ORF">B296_00054877</name>
</gene>